<gene>
    <name evidence="1" type="ORF">K488DRAFT_39334</name>
</gene>
<reference evidence="1" key="1">
    <citation type="submission" date="2021-02" db="EMBL/GenBank/DDBJ databases">
        <authorList>
            <consortium name="DOE Joint Genome Institute"/>
            <person name="Ahrendt S."/>
            <person name="Looney B.P."/>
            <person name="Miyauchi S."/>
            <person name="Morin E."/>
            <person name="Drula E."/>
            <person name="Courty P.E."/>
            <person name="Chicoki N."/>
            <person name="Fauchery L."/>
            <person name="Kohler A."/>
            <person name="Kuo A."/>
            <person name="Labutti K."/>
            <person name="Pangilinan J."/>
            <person name="Lipzen A."/>
            <person name="Riley R."/>
            <person name="Andreopoulos W."/>
            <person name="He G."/>
            <person name="Johnson J."/>
            <person name="Barry K.W."/>
            <person name="Grigoriev I.V."/>
            <person name="Nagy L."/>
            <person name="Hibbett D."/>
            <person name="Henrissat B."/>
            <person name="Matheny P.B."/>
            <person name="Labbe J."/>
            <person name="Martin F."/>
        </authorList>
    </citation>
    <scope>NUCLEOTIDE SEQUENCE</scope>
    <source>
        <strain evidence="1">EC-137</strain>
    </source>
</reference>
<dbReference type="Proteomes" id="UP000814128">
    <property type="component" value="Unassembled WGS sequence"/>
</dbReference>
<protein>
    <submittedName>
        <fullName evidence="1">Uncharacterized protein</fullName>
    </submittedName>
</protein>
<keyword evidence="2" id="KW-1185">Reference proteome</keyword>
<dbReference type="EMBL" id="MU273497">
    <property type="protein sequence ID" value="KAI0034624.1"/>
    <property type="molecule type" value="Genomic_DNA"/>
</dbReference>
<evidence type="ECO:0000313" key="1">
    <source>
        <dbReference type="EMBL" id="KAI0034624.1"/>
    </source>
</evidence>
<proteinExistence type="predicted"/>
<organism evidence="1 2">
    <name type="scientific">Vararia minispora EC-137</name>
    <dbReference type="NCBI Taxonomy" id="1314806"/>
    <lineage>
        <taxon>Eukaryota</taxon>
        <taxon>Fungi</taxon>
        <taxon>Dikarya</taxon>
        <taxon>Basidiomycota</taxon>
        <taxon>Agaricomycotina</taxon>
        <taxon>Agaricomycetes</taxon>
        <taxon>Russulales</taxon>
        <taxon>Lachnocladiaceae</taxon>
        <taxon>Vararia</taxon>
    </lineage>
</organism>
<sequence length="135" mass="14694">MSVRPFSPNERFSFPKPPACATITDRSSLITPGASSKGQCNPFIDPNVPSPSIIPASSITAGTHAMVQRPFMPTLPDELMVILGESVLVLQAFDDGWVQVRNGRKTVGLIPLDCFREKDEDVPAFLASKRVSSFF</sequence>
<comment type="caution">
    <text evidence="1">The sequence shown here is derived from an EMBL/GenBank/DDBJ whole genome shotgun (WGS) entry which is preliminary data.</text>
</comment>
<accession>A0ACB8QS06</accession>
<feature type="non-terminal residue" evidence="1">
    <location>
        <position position="135"/>
    </location>
</feature>
<name>A0ACB8QS06_9AGAM</name>
<evidence type="ECO:0000313" key="2">
    <source>
        <dbReference type="Proteomes" id="UP000814128"/>
    </source>
</evidence>
<reference evidence="1" key="2">
    <citation type="journal article" date="2022" name="New Phytol.">
        <title>Evolutionary transition to the ectomycorrhizal habit in the genomes of a hyperdiverse lineage of mushroom-forming fungi.</title>
        <authorList>
            <person name="Looney B."/>
            <person name="Miyauchi S."/>
            <person name="Morin E."/>
            <person name="Drula E."/>
            <person name="Courty P.E."/>
            <person name="Kohler A."/>
            <person name="Kuo A."/>
            <person name="LaButti K."/>
            <person name="Pangilinan J."/>
            <person name="Lipzen A."/>
            <person name="Riley R."/>
            <person name="Andreopoulos W."/>
            <person name="He G."/>
            <person name="Johnson J."/>
            <person name="Nolan M."/>
            <person name="Tritt A."/>
            <person name="Barry K.W."/>
            <person name="Grigoriev I.V."/>
            <person name="Nagy L.G."/>
            <person name="Hibbett D."/>
            <person name="Henrissat B."/>
            <person name="Matheny P.B."/>
            <person name="Labbe J."/>
            <person name="Martin F.M."/>
        </authorList>
    </citation>
    <scope>NUCLEOTIDE SEQUENCE</scope>
    <source>
        <strain evidence="1">EC-137</strain>
    </source>
</reference>